<dbReference type="eggNOG" id="ENOG502SG30">
    <property type="taxonomic scope" value="Eukaryota"/>
</dbReference>
<organism evidence="2 3">
    <name type="scientific">Punctularia strigosozonata (strain HHB-11173)</name>
    <name type="common">White-rot fungus</name>
    <dbReference type="NCBI Taxonomy" id="741275"/>
    <lineage>
        <taxon>Eukaryota</taxon>
        <taxon>Fungi</taxon>
        <taxon>Dikarya</taxon>
        <taxon>Basidiomycota</taxon>
        <taxon>Agaricomycotina</taxon>
        <taxon>Agaricomycetes</taxon>
        <taxon>Corticiales</taxon>
        <taxon>Punctulariaceae</taxon>
        <taxon>Punctularia</taxon>
    </lineage>
</organism>
<dbReference type="AlphaFoldDB" id="R7S1A2"/>
<dbReference type="OrthoDB" id="2506701at2759"/>
<protein>
    <submittedName>
        <fullName evidence="2">Uncharacterized protein</fullName>
    </submittedName>
</protein>
<keyword evidence="3" id="KW-1185">Reference proteome</keyword>
<feature type="compositionally biased region" description="Basic and acidic residues" evidence="1">
    <location>
        <begin position="106"/>
        <end position="125"/>
    </location>
</feature>
<dbReference type="Proteomes" id="UP000054196">
    <property type="component" value="Unassembled WGS sequence"/>
</dbReference>
<name>R7S1A2_PUNST</name>
<evidence type="ECO:0000313" key="3">
    <source>
        <dbReference type="Proteomes" id="UP000054196"/>
    </source>
</evidence>
<feature type="region of interest" description="Disordered" evidence="1">
    <location>
        <begin position="102"/>
        <end position="125"/>
    </location>
</feature>
<dbReference type="RefSeq" id="XP_007388792.1">
    <property type="nucleotide sequence ID" value="XM_007388730.1"/>
</dbReference>
<evidence type="ECO:0000313" key="2">
    <source>
        <dbReference type="EMBL" id="EIN04003.1"/>
    </source>
</evidence>
<evidence type="ECO:0000256" key="1">
    <source>
        <dbReference type="SAM" id="MobiDB-lite"/>
    </source>
</evidence>
<feature type="compositionally biased region" description="Low complexity" evidence="1">
    <location>
        <begin position="433"/>
        <end position="455"/>
    </location>
</feature>
<dbReference type="GeneID" id="18882918"/>
<feature type="region of interest" description="Disordered" evidence="1">
    <location>
        <begin position="201"/>
        <end position="234"/>
    </location>
</feature>
<reference evidence="3" key="1">
    <citation type="journal article" date="2012" name="Science">
        <title>The Paleozoic origin of enzymatic lignin decomposition reconstructed from 31 fungal genomes.</title>
        <authorList>
            <person name="Floudas D."/>
            <person name="Binder M."/>
            <person name="Riley R."/>
            <person name="Barry K."/>
            <person name="Blanchette R.A."/>
            <person name="Henrissat B."/>
            <person name="Martinez A.T."/>
            <person name="Otillar R."/>
            <person name="Spatafora J.W."/>
            <person name="Yadav J.S."/>
            <person name="Aerts A."/>
            <person name="Benoit I."/>
            <person name="Boyd A."/>
            <person name="Carlson A."/>
            <person name="Copeland A."/>
            <person name="Coutinho P.M."/>
            <person name="de Vries R.P."/>
            <person name="Ferreira P."/>
            <person name="Findley K."/>
            <person name="Foster B."/>
            <person name="Gaskell J."/>
            <person name="Glotzer D."/>
            <person name="Gorecki P."/>
            <person name="Heitman J."/>
            <person name="Hesse C."/>
            <person name="Hori C."/>
            <person name="Igarashi K."/>
            <person name="Jurgens J.A."/>
            <person name="Kallen N."/>
            <person name="Kersten P."/>
            <person name="Kohler A."/>
            <person name="Kuees U."/>
            <person name="Kumar T.K.A."/>
            <person name="Kuo A."/>
            <person name="LaButti K."/>
            <person name="Larrondo L.F."/>
            <person name="Lindquist E."/>
            <person name="Ling A."/>
            <person name="Lombard V."/>
            <person name="Lucas S."/>
            <person name="Lundell T."/>
            <person name="Martin R."/>
            <person name="McLaughlin D.J."/>
            <person name="Morgenstern I."/>
            <person name="Morin E."/>
            <person name="Murat C."/>
            <person name="Nagy L.G."/>
            <person name="Nolan M."/>
            <person name="Ohm R.A."/>
            <person name="Patyshakuliyeva A."/>
            <person name="Rokas A."/>
            <person name="Ruiz-Duenas F.J."/>
            <person name="Sabat G."/>
            <person name="Salamov A."/>
            <person name="Samejima M."/>
            <person name="Schmutz J."/>
            <person name="Slot J.C."/>
            <person name="St John F."/>
            <person name="Stenlid J."/>
            <person name="Sun H."/>
            <person name="Sun S."/>
            <person name="Syed K."/>
            <person name="Tsang A."/>
            <person name="Wiebenga A."/>
            <person name="Young D."/>
            <person name="Pisabarro A."/>
            <person name="Eastwood D.C."/>
            <person name="Martin F."/>
            <person name="Cullen D."/>
            <person name="Grigoriev I.V."/>
            <person name="Hibbett D.S."/>
        </authorList>
    </citation>
    <scope>NUCLEOTIDE SEQUENCE [LARGE SCALE GENOMIC DNA]</scope>
    <source>
        <strain evidence="3">HHB-11173 SS5</strain>
    </source>
</reference>
<gene>
    <name evidence="2" type="ORF">PUNSTDRAFT_47789</name>
</gene>
<dbReference type="HOGENOM" id="CLU_536528_0_0_1"/>
<sequence length="508" mass="55083">MTPASTSSGGGSTSTEGPAPSIGISGRAYSLLNSLAPFSTLHFPTLEDTHPGDIPSPPGSATIRPAHRRFWSQGPSSLPGRIYPHLTTSHVMNQINASHVLSTRGAGHETETRGKQKARADDGDRGVLSTKHVEQALRLANQALEEDAATERESEREFVADLYFSSLDYFLGACKPSLFTSLPGPKRKELVAKASVLLHSLEDHTSSDDSESTPSPDEIRQPSSSGTPPGGLNDLRTYVMNSLPAIVQGRRPVTPPEHVNHSQIAGETPSADQVVLHALCTCGRSVWIPVPDELRSVKEVDGHPKTWSELWIAFLVWAAIALKQSPIPTLIGTAFTALLSFLVYLNGRFQLGVCLFLAFNWVLERAVETDRRYQVHQRLAELVSVLFEGMARASVAFADARRSEDRDQEWQPPESTLVHSQRSPPPKTSTSVPISGRGISSASSSSPPRATPAPIAMTSTTSLPFTLPVVPLFGLSGIVRRSIPRRGTSPPTQRMSEQPPPYDVRDIR</sequence>
<proteinExistence type="predicted"/>
<dbReference type="KEGG" id="psq:PUNSTDRAFT_47789"/>
<feature type="region of interest" description="Disordered" evidence="1">
    <location>
        <begin position="482"/>
        <end position="508"/>
    </location>
</feature>
<dbReference type="OMA" id="ERVGIIH"/>
<feature type="compositionally biased region" description="Polar residues" evidence="1">
    <location>
        <begin position="413"/>
        <end position="432"/>
    </location>
</feature>
<feature type="region of interest" description="Disordered" evidence="1">
    <location>
        <begin position="402"/>
        <end position="455"/>
    </location>
</feature>
<accession>R7S1A2</accession>
<feature type="region of interest" description="Disordered" evidence="1">
    <location>
        <begin position="1"/>
        <end position="21"/>
    </location>
</feature>
<dbReference type="EMBL" id="JH687557">
    <property type="protein sequence ID" value="EIN04003.1"/>
    <property type="molecule type" value="Genomic_DNA"/>
</dbReference>